<dbReference type="Proteomes" id="UP000664203">
    <property type="component" value="Unassembled WGS sequence"/>
</dbReference>
<dbReference type="OrthoDB" id="194468at2759"/>
<comment type="caution">
    <text evidence="2">The sequence shown here is derived from an EMBL/GenBank/DDBJ whole genome shotgun (WGS) entry which is preliminary data.</text>
</comment>
<dbReference type="InterPro" id="IPR051781">
    <property type="entry name" value="Metallo-dep_Hydrolase"/>
</dbReference>
<dbReference type="InterPro" id="IPR011059">
    <property type="entry name" value="Metal-dep_hydrolase_composite"/>
</dbReference>
<keyword evidence="3" id="KW-1185">Reference proteome</keyword>
<dbReference type="AlphaFoldDB" id="A0A8H3ES64"/>
<dbReference type="PANTHER" id="PTHR43135">
    <property type="entry name" value="ALPHA-D-RIBOSE 1-METHYLPHOSPHONATE 5-TRIPHOSPHATE DIPHOSPHATASE"/>
    <property type="match status" value="1"/>
</dbReference>
<evidence type="ECO:0000313" key="2">
    <source>
        <dbReference type="EMBL" id="CAF9912476.1"/>
    </source>
</evidence>
<dbReference type="SUPFAM" id="SSF51338">
    <property type="entry name" value="Composite domain of metallo-dependent hydrolases"/>
    <property type="match status" value="2"/>
</dbReference>
<sequence>MDLYSSTTESDYVRIDADLLIPGRGPPLKDATCILQSRSIAHVGLRSSLPDEYTSLPTIHTPTLLPGLWDTHTHYYGARRLSIDAFYATPPALAGARTARDLAATLNAGFTSVRELGGWGHQIAEAVSEGSIVGPRIYSAVSPVSMTAGHGDAHGIPLPALRGAIEHGLPLHLCDGIPDCTKAVRQQLRRGASLIKVCASGGCTSQLDDPEHQHFSDGELQAVVEEAARSDRIVAAHCHGKAGIIAALRAGCKTIEHGTYMDDECMHLMREKGAILIATRTFFEAGLKVRELWSPESYAKLEGPAATHKEAYAMAVRGGVKIALGTDLGLGGVVSDCPVGIVFSHGSNGKELVYAVEAGMSPMEAIEAATANAAETLGPKMAPKSGQVKLGWDADLIAVKGNPLTDIGILAEAENVSHVWGVGRLYKAPQMKDCAV</sequence>
<dbReference type="EMBL" id="CAJPDR010000055">
    <property type="protein sequence ID" value="CAF9912476.1"/>
    <property type="molecule type" value="Genomic_DNA"/>
</dbReference>
<dbReference type="CDD" id="cd01299">
    <property type="entry name" value="Met_dep_hydrolase_A"/>
    <property type="match status" value="1"/>
</dbReference>
<dbReference type="Gene3D" id="2.30.40.10">
    <property type="entry name" value="Urease, subunit C, domain 1"/>
    <property type="match status" value="1"/>
</dbReference>
<dbReference type="InterPro" id="IPR032466">
    <property type="entry name" value="Metal_Hydrolase"/>
</dbReference>
<protein>
    <recommendedName>
        <fullName evidence="1">Amidohydrolase-related domain-containing protein</fullName>
    </recommendedName>
</protein>
<accession>A0A8H3ES64</accession>
<dbReference type="InterPro" id="IPR006680">
    <property type="entry name" value="Amidohydro-rel"/>
</dbReference>
<dbReference type="Gene3D" id="3.20.20.140">
    <property type="entry name" value="Metal-dependent hydrolases"/>
    <property type="match status" value="1"/>
</dbReference>
<dbReference type="SUPFAM" id="SSF51556">
    <property type="entry name" value="Metallo-dependent hydrolases"/>
    <property type="match status" value="1"/>
</dbReference>
<name>A0A8H3ES64_9LECA</name>
<proteinExistence type="predicted"/>
<evidence type="ECO:0000313" key="3">
    <source>
        <dbReference type="Proteomes" id="UP000664203"/>
    </source>
</evidence>
<reference evidence="2" key="1">
    <citation type="submission" date="2021-03" db="EMBL/GenBank/DDBJ databases">
        <authorList>
            <person name="Tagirdzhanova G."/>
        </authorList>
    </citation>
    <scope>NUCLEOTIDE SEQUENCE</scope>
</reference>
<dbReference type="PANTHER" id="PTHR43135:SF3">
    <property type="entry name" value="ALPHA-D-RIBOSE 1-METHYLPHOSPHONATE 5-TRIPHOSPHATE DIPHOSPHATASE"/>
    <property type="match status" value="1"/>
</dbReference>
<organism evidence="2 3">
    <name type="scientific">Alectoria fallacina</name>
    <dbReference type="NCBI Taxonomy" id="1903189"/>
    <lineage>
        <taxon>Eukaryota</taxon>
        <taxon>Fungi</taxon>
        <taxon>Dikarya</taxon>
        <taxon>Ascomycota</taxon>
        <taxon>Pezizomycotina</taxon>
        <taxon>Lecanoromycetes</taxon>
        <taxon>OSLEUM clade</taxon>
        <taxon>Lecanoromycetidae</taxon>
        <taxon>Lecanorales</taxon>
        <taxon>Lecanorineae</taxon>
        <taxon>Parmeliaceae</taxon>
        <taxon>Alectoria</taxon>
    </lineage>
</organism>
<dbReference type="GO" id="GO:0016810">
    <property type="term" value="F:hydrolase activity, acting on carbon-nitrogen (but not peptide) bonds"/>
    <property type="evidence" value="ECO:0007669"/>
    <property type="project" value="InterPro"/>
</dbReference>
<feature type="domain" description="Amidohydrolase-related" evidence="1">
    <location>
        <begin position="63"/>
        <end position="421"/>
    </location>
</feature>
<dbReference type="Pfam" id="PF01979">
    <property type="entry name" value="Amidohydro_1"/>
    <property type="match status" value="1"/>
</dbReference>
<evidence type="ECO:0000259" key="1">
    <source>
        <dbReference type="Pfam" id="PF01979"/>
    </source>
</evidence>
<gene>
    <name evidence="2" type="ORF">ALECFALPRED_008125</name>
</gene>
<dbReference type="InterPro" id="IPR057744">
    <property type="entry name" value="OTAase-like"/>
</dbReference>